<dbReference type="InterPro" id="IPR019376">
    <property type="entry name" value="Myeloid_leukemia_factor"/>
</dbReference>
<protein>
    <submittedName>
        <fullName evidence="6">Uncharacterized protein</fullName>
    </submittedName>
</protein>
<evidence type="ECO:0000256" key="2">
    <source>
        <dbReference type="ARBA" id="ARBA00008332"/>
    </source>
</evidence>
<keyword evidence="3" id="KW-0963">Cytoplasm</keyword>
<accession>A0A2C9WPT8</accession>
<evidence type="ECO:0000256" key="4">
    <source>
        <dbReference type="ARBA" id="ARBA00022553"/>
    </source>
</evidence>
<dbReference type="AlphaFoldDB" id="A0A2C9WPT8"/>
<organism evidence="6">
    <name type="scientific">Manihot esculenta</name>
    <name type="common">Cassava</name>
    <name type="synonym">Jatropha manihot</name>
    <dbReference type="NCBI Taxonomy" id="3983"/>
    <lineage>
        <taxon>Eukaryota</taxon>
        <taxon>Viridiplantae</taxon>
        <taxon>Streptophyta</taxon>
        <taxon>Embryophyta</taxon>
        <taxon>Tracheophyta</taxon>
        <taxon>Spermatophyta</taxon>
        <taxon>Magnoliopsida</taxon>
        <taxon>eudicotyledons</taxon>
        <taxon>Gunneridae</taxon>
        <taxon>Pentapetalae</taxon>
        <taxon>rosids</taxon>
        <taxon>fabids</taxon>
        <taxon>Malpighiales</taxon>
        <taxon>Euphorbiaceae</taxon>
        <taxon>Crotonoideae</taxon>
        <taxon>Manihoteae</taxon>
        <taxon>Manihot</taxon>
    </lineage>
</organism>
<dbReference type="STRING" id="3983.A0A2C9WPT8"/>
<keyword evidence="4" id="KW-0597">Phosphoprotein</keyword>
<evidence type="ECO:0000256" key="3">
    <source>
        <dbReference type="ARBA" id="ARBA00022490"/>
    </source>
</evidence>
<dbReference type="EMBL" id="CM004387">
    <property type="protein sequence ID" value="OAY62414.1"/>
    <property type="molecule type" value="Genomic_DNA"/>
</dbReference>
<comment type="subcellular location">
    <subcellularLocation>
        <location evidence="1">Cytoplasm</location>
    </subcellularLocation>
</comment>
<evidence type="ECO:0000256" key="1">
    <source>
        <dbReference type="ARBA" id="ARBA00004496"/>
    </source>
</evidence>
<feature type="region of interest" description="Disordered" evidence="5">
    <location>
        <begin position="82"/>
        <end position="102"/>
    </location>
</feature>
<sequence length="146" mass="15943">MQSEIEGRNNFFGMGDPFGNFRSFGMMPSLFGGIDPFDDPFFARSFQSVFESSRLESPSSVTTDALHGAKAVVIEELISDDEGEKEKDLHIGSGKEPSVEHPDDGLEVCNEFVLVNNNGTVTALAEEKNSVQFVSRTNKCTVTLSP</sequence>
<proteinExistence type="inferred from homology"/>
<name>A0A2C9WPT8_MANES</name>
<evidence type="ECO:0000256" key="5">
    <source>
        <dbReference type="SAM" id="MobiDB-lite"/>
    </source>
</evidence>
<gene>
    <name evidence="6" type="ORF">MANES_01G266400</name>
</gene>
<reference evidence="6" key="1">
    <citation type="submission" date="2016-02" db="EMBL/GenBank/DDBJ databases">
        <title>WGS assembly of Manihot esculenta.</title>
        <authorList>
            <person name="Bredeson J.V."/>
            <person name="Prochnik S.E."/>
            <person name="Lyons J.B."/>
            <person name="Schmutz J."/>
            <person name="Grimwood J."/>
            <person name="Vrebalov J."/>
            <person name="Bart R.S."/>
            <person name="Amuge T."/>
            <person name="Ferguson M.E."/>
            <person name="Green R."/>
            <person name="Putnam N."/>
            <person name="Stites J."/>
            <person name="Rounsley S."/>
            <person name="Rokhsar D.S."/>
        </authorList>
    </citation>
    <scope>NUCLEOTIDE SEQUENCE [LARGE SCALE GENOMIC DNA]</scope>
    <source>
        <tissue evidence="6">Leaf</tissue>
    </source>
</reference>
<evidence type="ECO:0000313" key="6">
    <source>
        <dbReference type="EMBL" id="OAY62414.1"/>
    </source>
</evidence>
<dbReference type="GO" id="GO:0005737">
    <property type="term" value="C:cytoplasm"/>
    <property type="evidence" value="ECO:0007669"/>
    <property type="project" value="UniProtKB-SubCell"/>
</dbReference>
<dbReference type="PANTHER" id="PTHR13105">
    <property type="entry name" value="MYELOID LEUKEMIA FACTOR"/>
    <property type="match status" value="1"/>
</dbReference>
<comment type="similarity">
    <text evidence="2">Belongs to the MLF family.</text>
</comment>